<dbReference type="Proteomes" id="UP000635665">
    <property type="component" value="Unassembled WGS sequence"/>
</dbReference>
<keyword evidence="3" id="KW-1185">Reference proteome</keyword>
<dbReference type="RefSeq" id="WP_198638686.1">
    <property type="nucleotide sequence ID" value="NZ_JAEHNY010000007.1"/>
</dbReference>
<organism evidence="2 3">
    <name type="scientific">Salegentibacter maritimus</name>
    <dbReference type="NCBI Taxonomy" id="2794347"/>
    <lineage>
        <taxon>Bacteria</taxon>
        <taxon>Pseudomonadati</taxon>
        <taxon>Bacteroidota</taxon>
        <taxon>Flavobacteriia</taxon>
        <taxon>Flavobacteriales</taxon>
        <taxon>Flavobacteriaceae</taxon>
        <taxon>Salegentibacter</taxon>
    </lineage>
</organism>
<keyword evidence="1" id="KW-0732">Signal</keyword>
<feature type="signal peptide" evidence="1">
    <location>
        <begin position="1"/>
        <end position="21"/>
    </location>
</feature>
<comment type="caution">
    <text evidence="2">The sequence shown here is derived from an EMBL/GenBank/DDBJ whole genome shotgun (WGS) entry which is preliminary data.</text>
</comment>
<proteinExistence type="predicted"/>
<evidence type="ECO:0000313" key="2">
    <source>
        <dbReference type="EMBL" id="MBI6120283.1"/>
    </source>
</evidence>
<dbReference type="Gene3D" id="2.60.40.1930">
    <property type="match status" value="1"/>
</dbReference>
<evidence type="ECO:0000313" key="3">
    <source>
        <dbReference type="Proteomes" id="UP000635665"/>
    </source>
</evidence>
<reference evidence="2 3" key="1">
    <citation type="submission" date="2020-12" db="EMBL/GenBank/DDBJ databases">
        <title>Salegentibacter orientalis sp. nov., isolated from costal sediment.</title>
        <authorList>
            <person name="Lian F.-B."/>
        </authorList>
    </citation>
    <scope>NUCLEOTIDE SEQUENCE [LARGE SCALE GENOMIC DNA]</scope>
    <source>
        <strain evidence="2 3">F60176</strain>
    </source>
</reference>
<protein>
    <recommendedName>
        <fullName evidence="4">MG2 domain-containing protein</fullName>
    </recommendedName>
</protein>
<name>A0ABS0TGV9_9FLAO</name>
<dbReference type="EMBL" id="JAEHNY010000007">
    <property type="protein sequence ID" value="MBI6120283.1"/>
    <property type="molecule type" value="Genomic_DNA"/>
</dbReference>
<feature type="chain" id="PRO_5046305634" description="MG2 domain-containing protein" evidence="1">
    <location>
        <begin position="22"/>
        <end position="579"/>
    </location>
</feature>
<evidence type="ECO:0008006" key="4">
    <source>
        <dbReference type="Google" id="ProtNLM"/>
    </source>
</evidence>
<gene>
    <name evidence="2" type="ORF">I6U50_09640</name>
</gene>
<accession>A0ABS0TGV9</accession>
<sequence length="579" mass="65926">MGLKTIYFSLLFLFFASSAFGQKPEAKFKEQQFKPEEKVFVDYNSSLVFPGEYLYYKVYVLNDKTNRLSSLSQIAYVKMVSENGETIFTHKINTASGTGNGDFFVPTNIASGTYKLIAFTEWMYNKSDTNFFSGTVFVINPYTTKGEKSLKRVASAQVDDINTISEKENSATGIIKLSNKAIFNKREEVKLLLDSLKLKEGNYSLSVYKKNKLKLPDKLNISNLQKIYTKEDNNSNSTSSQPYLPELRGDLFRGTISTTNKNLSVSNQSLAVSVPGDNFQLKISNTNEEGVFYFNLDASQSVDNLVVQMMGENAHDFEIELDSLPKFNYSSLYFPPLEISPDMESEIVKRSVFNQIENSYYSIKPDTLKTQGKKEPFFGSKNIAVYPLDDYTRFPTVKETFIEVISAAKIRENKKGESVFGVYSRNSDLEFISSALLLVDGLYIENTEALMNYSANKIDVIKVVRNEYYYGSKIFGGIISIETKENDFVGSYQSGSLKKFDIIPVRAAKNYYVVNYKKQELDRIPDFRRQLLWKPRLTNNFQNISFFTSDVEGDYIITLQGISNDGRIIFDQICFEVVD</sequence>
<evidence type="ECO:0000256" key="1">
    <source>
        <dbReference type="SAM" id="SignalP"/>
    </source>
</evidence>